<accession>A0A9X2WGC8</accession>
<dbReference type="AlphaFoldDB" id="A0A9X2WGC8"/>
<protein>
    <submittedName>
        <fullName evidence="2">MarR family winged helix-turn-helix transcriptional regulator</fullName>
    </submittedName>
</protein>
<feature type="domain" description="HTH marR-type" evidence="1">
    <location>
        <begin position="9"/>
        <end position="145"/>
    </location>
</feature>
<dbReference type="GO" id="GO:0006950">
    <property type="term" value="P:response to stress"/>
    <property type="evidence" value="ECO:0007669"/>
    <property type="project" value="TreeGrafter"/>
</dbReference>
<dbReference type="PROSITE" id="PS50995">
    <property type="entry name" value="HTH_MARR_2"/>
    <property type="match status" value="1"/>
</dbReference>
<dbReference type="Proteomes" id="UP001147830">
    <property type="component" value="Unassembled WGS sequence"/>
</dbReference>
<evidence type="ECO:0000259" key="1">
    <source>
        <dbReference type="PROSITE" id="PS50995"/>
    </source>
</evidence>
<dbReference type="PANTHER" id="PTHR33164">
    <property type="entry name" value="TRANSCRIPTIONAL REGULATOR, MARR FAMILY"/>
    <property type="match status" value="1"/>
</dbReference>
<dbReference type="InterPro" id="IPR000835">
    <property type="entry name" value="HTH_MarR-typ"/>
</dbReference>
<dbReference type="InterPro" id="IPR036390">
    <property type="entry name" value="WH_DNA-bd_sf"/>
</dbReference>
<evidence type="ECO:0000313" key="2">
    <source>
        <dbReference type="EMBL" id="MCT7359947.1"/>
    </source>
</evidence>
<organism evidence="2 3">
    <name type="scientific">Thalassolituus pacificus</name>
    <dbReference type="NCBI Taxonomy" id="2975440"/>
    <lineage>
        <taxon>Bacteria</taxon>
        <taxon>Pseudomonadati</taxon>
        <taxon>Pseudomonadota</taxon>
        <taxon>Gammaproteobacteria</taxon>
        <taxon>Oceanospirillales</taxon>
        <taxon>Oceanospirillaceae</taxon>
        <taxon>Thalassolituus</taxon>
    </lineage>
</organism>
<proteinExistence type="predicted"/>
<comment type="caution">
    <text evidence="2">The sequence shown here is derived from an EMBL/GenBank/DDBJ whole genome shotgun (WGS) entry which is preliminary data.</text>
</comment>
<reference evidence="2" key="1">
    <citation type="journal article" date="2022" name="Front. Microbiol.">
        <title>Genome-based taxonomic rearrangement of Oceanobacter-related bacteria including the description of Thalassolituus hydrocarbonoclasticus sp. nov. and Thalassolituus pacificus sp. nov. and emended description of the genus Thalassolituus.</title>
        <authorList>
            <person name="Dong C."/>
            <person name="Wei L."/>
            <person name="Wang J."/>
            <person name="Lai Q."/>
            <person name="Huang Z."/>
            <person name="Shao Z."/>
        </authorList>
    </citation>
    <scope>NUCLEOTIDE SEQUENCE</scope>
    <source>
        <strain evidence="2">59MF3M-4</strain>
    </source>
</reference>
<dbReference type="InterPro" id="IPR036388">
    <property type="entry name" value="WH-like_DNA-bd_sf"/>
</dbReference>
<dbReference type="PRINTS" id="PR00598">
    <property type="entry name" value="HTHMARR"/>
</dbReference>
<gene>
    <name evidence="2" type="ORF">NYR02_13085</name>
</gene>
<dbReference type="PANTHER" id="PTHR33164:SF104">
    <property type="entry name" value="TRANSCRIPTIONAL REGULATORY PROTEIN"/>
    <property type="match status" value="1"/>
</dbReference>
<evidence type="ECO:0000313" key="3">
    <source>
        <dbReference type="Proteomes" id="UP001147830"/>
    </source>
</evidence>
<dbReference type="Pfam" id="PF12802">
    <property type="entry name" value="MarR_2"/>
    <property type="match status" value="1"/>
</dbReference>
<keyword evidence="3" id="KW-1185">Reference proteome</keyword>
<dbReference type="EMBL" id="JAOANI010000020">
    <property type="protein sequence ID" value="MCT7359947.1"/>
    <property type="molecule type" value="Genomic_DNA"/>
</dbReference>
<dbReference type="RefSeq" id="WP_260976810.1">
    <property type="nucleotide sequence ID" value="NZ_JAOANI010000020.1"/>
</dbReference>
<dbReference type="SMART" id="SM00347">
    <property type="entry name" value="HTH_MARR"/>
    <property type="match status" value="1"/>
</dbReference>
<dbReference type="GO" id="GO:0003700">
    <property type="term" value="F:DNA-binding transcription factor activity"/>
    <property type="evidence" value="ECO:0007669"/>
    <property type="project" value="InterPro"/>
</dbReference>
<sequence>MNKTPSPQAIQAWIQLHRTQRQLLSTVETALKSQDLPALDWYDVLLELHKAKGDGLRQFEIGEKILLNKHNLSRLIDRLEKNLLVERHQCSEDGRGNRIKITSEGSSMVKAMWPVYSQAIQQNFAAKLTEEEAQTLSELLAKVLPVAQ</sequence>
<reference evidence="2" key="2">
    <citation type="submission" date="2022-08" db="EMBL/GenBank/DDBJ databases">
        <authorList>
            <person name="Dong C."/>
        </authorList>
    </citation>
    <scope>NUCLEOTIDE SEQUENCE</scope>
    <source>
        <strain evidence="2">59MF3M-4</strain>
    </source>
</reference>
<name>A0A9X2WGC8_9GAMM</name>
<dbReference type="SUPFAM" id="SSF46785">
    <property type="entry name" value="Winged helix' DNA-binding domain"/>
    <property type="match status" value="1"/>
</dbReference>
<dbReference type="InterPro" id="IPR039422">
    <property type="entry name" value="MarR/SlyA-like"/>
</dbReference>
<dbReference type="Gene3D" id="1.10.10.10">
    <property type="entry name" value="Winged helix-like DNA-binding domain superfamily/Winged helix DNA-binding domain"/>
    <property type="match status" value="1"/>
</dbReference>